<dbReference type="PANTHER" id="PTHR30461">
    <property type="entry name" value="DNA-INVERTASE FROM LAMBDOID PROPHAGE"/>
    <property type="match status" value="1"/>
</dbReference>
<dbReference type="HOGENOM" id="CLU_010686_0_0_9"/>
<keyword evidence="3" id="KW-0175">Coiled coil</keyword>
<dbReference type="SUPFAM" id="SSF53041">
    <property type="entry name" value="Resolvase-like"/>
    <property type="match status" value="1"/>
</dbReference>
<dbReference type="AlphaFoldDB" id="U2KFS4"/>
<comment type="caution">
    <text evidence="5">The sequence shown here is derived from an EMBL/GenBank/DDBJ whole genome shotgun (WGS) entry which is preliminary data.</text>
</comment>
<gene>
    <name evidence="5" type="ORF">RUMCAL_00174</name>
</gene>
<dbReference type="eggNOG" id="COG1961">
    <property type="taxonomic scope" value="Bacteria"/>
</dbReference>
<name>U2KFS4_9FIRM</name>
<dbReference type="STRING" id="411473.RUMCAL_00174"/>
<dbReference type="InterPro" id="IPR025827">
    <property type="entry name" value="Zn_ribbon_recom_dom"/>
</dbReference>
<dbReference type="Gene3D" id="3.90.1750.20">
    <property type="entry name" value="Putative Large Serine Recombinase, Chain B, Domain 2"/>
    <property type="match status" value="1"/>
</dbReference>
<protein>
    <submittedName>
        <fullName evidence="5">Recombinase</fullName>
    </submittedName>
</protein>
<keyword evidence="6" id="KW-1185">Reference proteome</keyword>
<dbReference type="EMBL" id="AWVF01000026">
    <property type="protein sequence ID" value="ERJ97391.1"/>
    <property type="molecule type" value="Genomic_DNA"/>
</dbReference>
<dbReference type="PANTHER" id="PTHR30461:SF2">
    <property type="entry name" value="SERINE RECOMBINASE PINE-RELATED"/>
    <property type="match status" value="1"/>
</dbReference>
<proteinExistence type="predicted"/>
<evidence type="ECO:0000259" key="4">
    <source>
        <dbReference type="PROSITE" id="PS51737"/>
    </source>
</evidence>
<keyword evidence="2" id="KW-0233">DNA recombination</keyword>
<accession>U2KFS4</accession>
<dbReference type="PATRIC" id="fig|411473.3.peg.154"/>
<dbReference type="InterPro" id="IPR011109">
    <property type="entry name" value="DNA_bind_recombinase_dom"/>
</dbReference>
<dbReference type="GO" id="GO:0003677">
    <property type="term" value="F:DNA binding"/>
    <property type="evidence" value="ECO:0007669"/>
    <property type="project" value="UniProtKB-KW"/>
</dbReference>
<keyword evidence="1" id="KW-0238">DNA-binding</keyword>
<dbReference type="InterPro" id="IPR036162">
    <property type="entry name" value="Resolvase-like_N_sf"/>
</dbReference>
<evidence type="ECO:0000313" key="5">
    <source>
        <dbReference type="EMBL" id="ERJ97391.1"/>
    </source>
</evidence>
<evidence type="ECO:0000256" key="3">
    <source>
        <dbReference type="SAM" id="Coils"/>
    </source>
</evidence>
<dbReference type="Pfam" id="PF07508">
    <property type="entry name" value="Recombinase"/>
    <property type="match status" value="1"/>
</dbReference>
<dbReference type="GO" id="GO:0000150">
    <property type="term" value="F:DNA strand exchange activity"/>
    <property type="evidence" value="ECO:0007669"/>
    <property type="project" value="InterPro"/>
</dbReference>
<feature type="domain" description="Recombinase" evidence="4">
    <location>
        <begin position="57"/>
        <end position="183"/>
    </location>
</feature>
<evidence type="ECO:0000313" key="6">
    <source>
        <dbReference type="Proteomes" id="UP000016662"/>
    </source>
</evidence>
<feature type="coiled-coil region" evidence="3">
    <location>
        <begin position="293"/>
        <end position="348"/>
    </location>
</feature>
<dbReference type="RefSeq" id="WP_021681510.1">
    <property type="nucleotide sequence ID" value="NZ_KI260355.1"/>
</dbReference>
<dbReference type="InterPro" id="IPR050639">
    <property type="entry name" value="SSR_resolvase"/>
</dbReference>
<dbReference type="Pfam" id="PF13408">
    <property type="entry name" value="Zn_ribbon_recom"/>
    <property type="match status" value="1"/>
</dbReference>
<dbReference type="InterPro" id="IPR006119">
    <property type="entry name" value="Resolv_N"/>
</dbReference>
<reference evidence="5 6" key="1">
    <citation type="submission" date="2013-07" db="EMBL/GenBank/DDBJ databases">
        <authorList>
            <person name="Weinstock G."/>
            <person name="Sodergren E."/>
            <person name="Wylie T."/>
            <person name="Fulton L."/>
            <person name="Fulton R."/>
            <person name="Fronick C."/>
            <person name="O'Laughlin M."/>
            <person name="Godfrey J."/>
            <person name="Miner T."/>
            <person name="Herter B."/>
            <person name="Appelbaum E."/>
            <person name="Cordes M."/>
            <person name="Lek S."/>
            <person name="Wollam A."/>
            <person name="Pepin K.H."/>
            <person name="Palsikar V.B."/>
            <person name="Mitreva M."/>
            <person name="Wilson R.K."/>
        </authorList>
    </citation>
    <scope>NUCLEOTIDE SEQUENCE [LARGE SCALE GENOMIC DNA]</scope>
    <source>
        <strain evidence="5 6">ATCC 27760</strain>
    </source>
</reference>
<evidence type="ECO:0000256" key="1">
    <source>
        <dbReference type="ARBA" id="ARBA00023125"/>
    </source>
</evidence>
<dbReference type="InterPro" id="IPR038109">
    <property type="entry name" value="DNA_bind_recomb_sf"/>
</dbReference>
<evidence type="ECO:0000256" key="2">
    <source>
        <dbReference type="ARBA" id="ARBA00023172"/>
    </source>
</evidence>
<sequence length="412" mass="46684">MVFEKENINTMTMTSEFMIALYGSFAQAESESISKNVSWGKQKAYAEGKVAFQYSKLLGYQKGADGKPEIVPDEAETVHLIYELFLDGLSFTRIKNALESKGKLTAMGNQIWSESNIKSILKNEKYVGDVLLQKTFTADCITKKVVKNNGERPMYLVTKHHAPIIDRDTFNRVQQELARRSSKRKISDKTTTEQGKYSSKYALSELLICGNCGTPYRRCTWTAGGKKQIVWRCISRLDHGKKYCSESPTIHEDKLHRAILKAVNEYLGCGDEIAKILKANIGSVLECKNQQEILNLEQRLKDLDKARNDLISLITGGGCDENKLDCEFEKIHAEEQEINEKLSELRKNAEISTDTQNKIDSAMEMLAHENFQVEVFDNVIVRKLIDCVKVLSKEKLLIVFKGGVEVKAQMEK</sequence>
<dbReference type="PROSITE" id="PS51737">
    <property type="entry name" value="RECOMBINASE_DNA_BIND"/>
    <property type="match status" value="1"/>
</dbReference>
<dbReference type="Proteomes" id="UP000016662">
    <property type="component" value="Unassembled WGS sequence"/>
</dbReference>
<dbReference type="Pfam" id="PF00239">
    <property type="entry name" value="Resolvase"/>
    <property type="match status" value="1"/>
</dbReference>
<organism evidence="5 6">
    <name type="scientific">Ruminococcus callidus ATCC 27760</name>
    <dbReference type="NCBI Taxonomy" id="411473"/>
    <lineage>
        <taxon>Bacteria</taxon>
        <taxon>Bacillati</taxon>
        <taxon>Bacillota</taxon>
        <taxon>Clostridia</taxon>
        <taxon>Eubacteriales</taxon>
        <taxon>Oscillospiraceae</taxon>
        <taxon>Ruminococcus</taxon>
    </lineage>
</organism>